<gene>
    <name evidence="4" type="primary">LOC136081292</name>
</gene>
<dbReference type="Proteomes" id="UP001652625">
    <property type="component" value="Chromosome 06"/>
</dbReference>
<organism evidence="3 4">
    <name type="scientific">Hydra vulgaris</name>
    <name type="common">Hydra</name>
    <name type="synonym">Hydra attenuata</name>
    <dbReference type="NCBI Taxonomy" id="6087"/>
    <lineage>
        <taxon>Eukaryota</taxon>
        <taxon>Metazoa</taxon>
        <taxon>Cnidaria</taxon>
        <taxon>Hydrozoa</taxon>
        <taxon>Hydroidolina</taxon>
        <taxon>Anthoathecata</taxon>
        <taxon>Aplanulata</taxon>
        <taxon>Hydridae</taxon>
        <taxon>Hydra</taxon>
    </lineage>
</organism>
<proteinExistence type="predicted"/>
<reference evidence="4" key="1">
    <citation type="submission" date="2025-08" db="UniProtKB">
        <authorList>
            <consortium name="RefSeq"/>
        </authorList>
    </citation>
    <scope>IDENTIFICATION</scope>
</reference>
<evidence type="ECO:0000259" key="1">
    <source>
        <dbReference type="Pfam" id="PF04937"/>
    </source>
</evidence>
<dbReference type="RefSeq" id="XP_065654670.1">
    <property type="nucleotide sequence ID" value="XM_065798598.1"/>
</dbReference>
<dbReference type="InterPro" id="IPR012337">
    <property type="entry name" value="RNaseH-like_sf"/>
</dbReference>
<protein>
    <submittedName>
        <fullName evidence="4">Uncharacterized protein LOC136081292</fullName>
    </submittedName>
</protein>
<sequence length="393" mass="44375">MSDGWTNIRGDHIANICNKAPDQKLYFYTSINTSGIIQNSSAVAAAILQVIEKIGSQKFTSFISNNAPVMKSAWGIIEEKYPHISASGCGAYGVNLLVNYIVSTTEATKTVKGAEKICEKPSHRESKSPAIKIRSYSVGREESTLLKEIQPKNTSPDVMALIKYNPFWDRLFKLVKSIEFPSVIGKLESDEAPLSLVYDYFGQMYNSYMDDKGIQQKVQSRLDFLFTPGIGIAFILTPKNAAEGFYLNEGKTDFITATVEFANKIKPEIADTSEDELIAFIGEMAALPERRKETIFKMNAQNYWNIIGRDKYPALYEIARPVNEMICSSATAERAWSTFRFIHSRLRNRLTNEREKLLFLYTNSVPMDTNDKTDYILEEGAILNEIECQEITE</sequence>
<dbReference type="Pfam" id="PF05699">
    <property type="entry name" value="Dimer_Tnp_hAT"/>
    <property type="match status" value="1"/>
</dbReference>
<name>A0ABM4BZJ5_HYDVU</name>
<dbReference type="InterPro" id="IPR008906">
    <property type="entry name" value="HATC_C_dom"/>
</dbReference>
<dbReference type="Pfam" id="PF04937">
    <property type="entry name" value="DUF659"/>
    <property type="match status" value="1"/>
</dbReference>
<evidence type="ECO:0000313" key="4">
    <source>
        <dbReference type="RefSeq" id="XP_065654670.1"/>
    </source>
</evidence>
<keyword evidence="3" id="KW-1185">Reference proteome</keyword>
<feature type="domain" description="HAT C-terminal dimerisation" evidence="2">
    <location>
        <begin position="297"/>
        <end position="358"/>
    </location>
</feature>
<dbReference type="SUPFAM" id="SSF53098">
    <property type="entry name" value="Ribonuclease H-like"/>
    <property type="match status" value="1"/>
</dbReference>
<evidence type="ECO:0000259" key="2">
    <source>
        <dbReference type="Pfam" id="PF05699"/>
    </source>
</evidence>
<evidence type="ECO:0000313" key="3">
    <source>
        <dbReference type="Proteomes" id="UP001652625"/>
    </source>
</evidence>
<dbReference type="GeneID" id="136081292"/>
<dbReference type="InterPro" id="IPR007021">
    <property type="entry name" value="DUF659"/>
</dbReference>
<accession>A0ABM4BZJ5</accession>
<feature type="domain" description="DUF659" evidence="1">
    <location>
        <begin position="1"/>
        <end position="117"/>
    </location>
</feature>